<feature type="binding site" evidence="8">
    <location>
        <position position="30"/>
    </location>
    <ligand>
        <name>UDP-N-acetyl-alpha-D-muramoyl-L-alanyl-D-glutamate</name>
        <dbReference type="ChEBI" id="CHEBI:83900"/>
    </ligand>
</feature>
<comment type="pathway">
    <text evidence="1 8 9">Cell wall biogenesis; peptidoglycan biosynthesis.</text>
</comment>
<name>A0A1M5UIA2_9FIRM</name>
<evidence type="ECO:0000256" key="2">
    <source>
        <dbReference type="ARBA" id="ARBA00005898"/>
    </source>
</evidence>
<keyword evidence="4 8" id="KW-0133">Cell shape</keyword>
<feature type="binding site" evidence="8">
    <location>
        <begin position="405"/>
        <end position="408"/>
    </location>
    <ligand>
        <name>meso-2,6-diaminopimelate</name>
        <dbReference type="ChEBI" id="CHEBI:57791"/>
    </ligand>
</feature>
<comment type="subcellular location">
    <subcellularLocation>
        <location evidence="8 9">Cytoplasm</location>
    </subcellularLocation>
</comment>
<evidence type="ECO:0000256" key="1">
    <source>
        <dbReference type="ARBA" id="ARBA00004752"/>
    </source>
</evidence>
<dbReference type="InterPro" id="IPR005761">
    <property type="entry name" value="UDP-N-AcMur-Glu-dNH2Pim_ligase"/>
</dbReference>
<feature type="binding site" evidence="8">
    <location>
        <begin position="153"/>
        <end position="154"/>
    </location>
    <ligand>
        <name>UDP-N-acetyl-alpha-D-muramoyl-L-alanyl-D-glutamate</name>
        <dbReference type="ChEBI" id="CHEBI:83900"/>
    </ligand>
</feature>
<dbReference type="NCBIfam" id="TIGR01085">
    <property type="entry name" value="murE"/>
    <property type="match status" value="1"/>
</dbReference>
<dbReference type="Pfam" id="PF01225">
    <property type="entry name" value="Mur_ligase"/>
    <property type="match status" value="1"/>
</dbReference>
<dbReference type="InterPro" id="IPR004101">
    <property type="entry name" value="Mur_ligase_C"/>
</dbReference>
<keyword evidence="6 8" id="KW-0131">Cell cycle</keyword>
<feature type="binding site" evidence="8">
    <location>
        <position position="457"/>
    </location>
    <ligand>
        <name>meso-2,6-diaminopimelate</name>
        <dbReference type="ChEBI" id="CHEBI:57791"/>
    </ligand>
</feature>
<feature type="binding site" evidence="8">
    <location>
        <position position="152"/>
    </location>
    <ligand>
        <name>UDP-N-acetyl-alpha-D-muramoyl-L-alanyl-D-glutamate</name>
        <dbReference type="ChEBI" id="CHEBI:83900"/>
    </ligand>
</feature>
<organism evidence="13 14">
    <name type="scientific">Sporanaerobacter acetigenes DSM 13106</name>
    <dbReference type="NCBI Taxonomy" id="1123281"/>
    <lineage>
        <taxon>Bacteria</taxon>
        <taxon>Bacillati</taxon>
        <taxon>Bacillota</taxon>
        <taxon>Tissierellia</taxon>
        <taxon>Tissierellales</taxon>
        <taxon>Sporanaerobacteraceae</taxon>
        <taxon>Sporanaerobacter</taxon>
    </lineage>
</organism>
<dbReference type="GO" id="GO:0005737">
    <property type="term" value="C:cytoplasm"/>
    <property type="evidence" value="ECO:0007669"/>
    <property type="project" value="UniProtKB-SubCell"/>
</dbReference>
<dbReference type="GO" id="GO:0071555">
    <property type="term" value="P:cell wall organization"/>
    <property type="evidence" value="ECO:0007669"/>
    <property type="project" value="UniProtKB-KW"/>
</dbReference>
<dbReference type="GO" id="GO:0008360">
    <property type="term" value="P:regulation of cell shape"/>
    <property type="evidence" value="ECO:0007669"/>
    <property type="project" value="UniProtKB-KW"/>
</dbReference>
<dbReference type="EMBL" id="FQXR01000003">
    <property type="protein sequence ID" value="SHH62383.1"/>
    <property type="molecule type" value="Genomic_DNA"/>
</dbReference>
<dbReference type="InterPro" id="IPR000713">
    <property type="entry name" value="Mur_ligase_N"/>
</dbReference>
<dbReference type="PANTHER" id="PTHR23135">
    <property type="entry name" value="MUR LIGASE FAMILY MEMBER"/>
    <property type="match status" value="1"/>
</dbReference>
<comment type="catalytic activity">
    <reaction evidence="8">
        <text>UDP-N-acetyl-alpha-D-muramoyl-L-alanyl-D-glutamate + meso-2,6-diaminopimelate + ATP = UDP-N-acetyl-alpha-D-muramoyl-L-alanyl-gamma-D-glutamyl-meso-2,6-diaminopimelate + ADP + phosphate + H(+)</text>
        <dbReference type="Rhea" id="RHEA:23676"/>
        <dbReference type="ChEBI" id="CHEBI:15378"/>
        <dbReference type="ChEBI" id="CHEBI:30616"/>
        <dbReference type="ChEBI" id="CHEBI:43474"/>
        <dbReference type="ChEBI" id="CHEBI:57791"/>
        <dbReference type="ChEBI" id="CHEBI:83900"/>
        <dbReference type="ChEBI" id="CHEBI:83905"/>
        <dbReference type="ChEBI" id="CHEBI:456216"/>
        <dbReference type="EC" id="6.3.2.13"/>
    </reaction>
</comment>
<comment type="function">
    <text evidence="8">Catalyzes the addition of meso-diaminopimelic acid to the nucleotide precursor UDP-N-acetylmuramoyl-L-alanyl-D-glutamate (UMAG) in the biosynthesis of bacterial cell-wall peptidoglycan.</text>
</comment>
<dbReference type="NCBIfam" id="NF001124">
    <property type="entry name" value="PRK00139.1-2"/>
    <property type="match status" value="1"/>
</dbReference>
<keyword evidence="3 8" id="KW-0132">Cell division</keyword>
<feature type="domain" description="Mur ligase C-terminal" evidence="11">
    <location>
        <begin position="332"/>
        <end position="459"/>
    </location>
</feature>
<evidence type="ECO:0000256" key="7">
    <source>
        <dbReference type="ARBA" id="ARBA00023316"/>
    </source>
</evidence>
<dbReference type="OrthoDB" id="9800958at2"/>
<feature type="domain" description="Mur ligase N-terminal catalytic" evidence="10">
    <location>
        <begin position="23"/>
        <end position="97"/>
    </location>
</feature>
<evidence type="ECO:0000256" key="4">
    <source>
        <dbReference type="ARBA" id="ARBA00022960"/>
    </source>
</evidence>
<comment type="similarity">
    <text evidence="2 8">Belongs to the MurCDEF family. MurE subfamily.</text>
</comment>
<gene>
    <name evidence="8" type="primary">murE</name>
    <name evidence="13" type="ORF">SAMN02745180_00649</name>
</gene>
<dbReference type="HAMAP" id="MF_00208">
    <property type="entry name" value="MurE"/>
    <property type="match status" value="1"/>
</dbReference>
<dbReference type="UniPathway" id="UPA00219"/>
<dbReference type="NCBIfam" id="NF001126">
    <property type="entry name" value="PRK00139.1-4"/>
    <property type="match status" value="1"/>
</dbReference>
<evidence type="ECO:0000256" key="3">
    <source>
        <dbReference type="ARBA" id="ARBA00022618"/>
    </source>
</evidence>
<feature type="binding site" evidence="8">
    <location>
        <position position="180"/>
    </location>
    <ligand>
        <name>UDP-N-acetyl-alpha-D-muramoyl-L-alanyl-D-glutamate</name>
        <dbReference type="ChEBI" id="CHEBI:83900"/>
    </ligand>
</feature>
<dbReference type="STRING" id="1123281.SAMN02745180_00649"/>
<dbReference type="Pfam" id="PF08245">
    <property type="entry name" value="Mur_ligase_M"/>
    <property type="match status" value="1"/>
</dbReference>
<keyword evidence="8" id="KW-0963">Cytoplasm</keyword>
<dbReference type="InterPro" id="IPR013221">
    <property type="entry name" value="Mur_ligase_cen"/>
</dbReference>
<reference evidence="13 14" key="1">
    <citation type="submission" date="2016-11" db="EMBL/GenBank/DDBJ databases">
        <authorList>
            <person name="Jaros S."/>
            <person name="Januszkiewicz K."/>
            <person name="Wedrychowicz H."/>
        </authorList>
    </citation>
    <scope>NUCLEOTIDE SEQUENCE [LARGE SCALE GENOMIC DNA]</scope>
    <source>
        <strain evidence="13 14">DSM 13106</strain>
    </source>
</reference>
<evidence type="ECO:0000256" key="8">
    <source>
        <dbReference type="HAMAP-Rule" id="MF_00208"/>
    </source>
</evidence>
<feature type="binding site" evidence="8">
    <location>
        <begin position="111"/>
        <end position="117"/>
    </location>
    <ligand>
        <name>ATP</name>
        <dbReference type="ChEBI" id="CHEBI:30616"/>
    </ligand>
</feature>
<feature type="modified residue" description="N6-carboxylysine" evidence="8">
    <location>
        <position position="220"/>
    </location>
</feature>
<dbReference type="GO" id="GO:0009252">
    <property type="term" value="P:peptidoglycan biosynthetic process"/>
    <property type="evidence" value="ECO:0007669"/>
    <property type="project" value="UniProtKB-UniRule"/>
</dbReference>
<evidence type="ECO:0000259" key="12">
    <source>
        <dbReference type="Pfam" id="PF08245"/>
    </source>
</evidence>
<dbReference type="Pfam" id="PF02875">
    <property type="entry name" value="Mur_ligase_C"/>
    <property type="match status" value="1"/>
</dbReference>
<dbReference type="SUPFAM" id="SSF53623">
    <property type="entry name" value="MurD-like peptide ligases, catalytic domain"/>
    <property type="match status" value="1"/>
</dbReference>
<comment type="cofactor">
    <cofactor evidence="8">
        <name>Mg(2+)</name>
        <dbReference type="ChEBI" id="CHEBI:18420"/>
    </cofactor>
</comment>
<dbReference type="GO" id="GO:0051301">
    <property type="term" value="P:cell division"/>
    <property type="evidence" value="ECO:0007669"/>
    <property type="project" value="UniProtKB-KW"/>
</dbReference>
<dbReference type="PANTHER" id="PTHR23135:SF4">
    <property type="entry name" value="UDP-N-ACETYLMURAMOYL-L-ALANYL-D-GLUTAMATE--2,6-DIAMINOPIMELATE LIGASE MURE HOMOLOG, CHLOROPLASTIC"/>
    <property type="match status" value="1"/>
</dbReference>
<keyword evidence="8" id="KW-0460">Magnesium</keyword>
<feature type="binding site" evidence="8">
    <location>
        <position position="188"/>
    </location>
    <ligand>
        <name>UDP-N-acetyl-alpha-D-muramoyl-L-alanyl-D-glutamate</name>
        <dbReference type="ChEBI" id="CHEBI:83900"/>
    </ligand>
</feature>
<evidence type="ECO:0000313" key="14">
    <source>
        <dbReference type="Proteomes" id="UP000184389"/>
    </source>
</evidence>
<feature type="binding site" evidence="8">
    <location>
        <position position="461"/>
    </location>
    <ligand>
        <name>meso-2,6-diaminopimelate</name>
        <dbReference type="ChEBI" id="CHEBI:57791"/>
    </ligand>
</feature>
<comment type="PTM">
    <text evidence="8">Carboxylation is probably crucial for Mg(2+) binding and, consequently, for the gamma-phosphate positioning of ATP.</text>
</comment>
<feature type="domain" description="Mur ligase central" evidence="12">
    <location>
        <begin position="109"/>
        <end position="309"/>
    </location>
</feature>
<evidence type="ECO:0000313" key="13">
    <source>
        <dbReference type="EMBL" id="SHH62383.1"/>
    </source>
</evidence>
<evidence type="ECO:0000259" key="11">
    <source>
        <dbReference type="Pfam" id="PF02875"/>
    </source>
</evidence>
<dbReference type="Gene3D" id="3.40.1390.10">
    <property type="entry name" value="MurE/MurF, N-terminal domain"/>
    <property type="match status" value="1"/>
</dbReference>
<accession>A0A1M5UIA2</accession>
<dbReference type="Gene3D" id="3.40.1190.10">
    <property type="entry name" value="Mur-like, catalytic domain"/>
    <property type="match status" value="1"/>
</dbReference>
<evidence type="ECO:0000256" key="9">
    <source>
        <dbReference type="RuleBase" id="RU004135"/>
    </source>
</evidence>
<comment type="caution">
    <text evidence="8">Lacks conserved residue(s) required for the propagation of feature annotation.</text>
</comment>
<keyword evidence="8" id="KW-0547">Nucleotide-binding</keyword>
<dbReference type="GO" id="GO:0000287">
    <property type="term" value="F:magnesium ion binding"/>
    <property type="evidence" value="ECO:0007669"/>
    <property type="project" value="UniProtKB-UniRule"/>
</dbReference>
<feature type="short sequence motif" description="Meso-diaminopimelate recognition motif" evidence="8">
    <location>
        <begin position="405"/>
        <end position="408"/>
    </location>
</feature>
<keyword evidence="8" id="KW-0067">ATP-binding</keyword>
<evidence type="ECO:0000256" key="5">
    <source>
        <dbReference type="ARBA" id="ARBA00022984"/>
    </source>
</evidence>
<feature type="binding site" evidence="8">
    <location>
        <position position="381"/>
    </location>
    <ligand>
        <name>meso-2,6-diaminopimelate</name>
        <dbReference type="ChEBI" id="CHEBI:57791"/>
    </ligand>
</feature>
<dbReference type="InterPro" id="IPR036615">
    <property type="entry name" value="Mur_ligase_C_dom_sf"/>
</dbReference>
<sequence length="488" mass="54947">MELETLVKGLEIERINGSLDKDIVGICYNSRETKEKYLFVAIQGFKTDGHKYIEDAIKRGATSIIVEKDVEISDRNITIIKVKDSRASLSKVSSDFYDNPSKNMEMIGITGTNGKTTITYLVQSILECADRKTGIIGTIGSVINGELKKTENTTPESLVIQKYLHDMHRGEIEYCVMEVSSHSLDLKRVMDCNFDVGIFTNLSRDHLDYHETVENYFNAKLKLFYMTGKCNIINIDDFYGQKIVEKISSLDIPVLTYGIRESSDIYATNIEYHSRGVDFVLNTPKGSIDINLNIPGEFSIYNSLAAASCGYFYGIDLETIKNGLEAVKGVKGRFELVPTDKDFTVIIDFAHTPDGLEKVLTAIEKFREGRIVVVFGAGGNRDKTKRPIMGETVGKYADFLIVTSDNPRYEEPEKIIDDVVEGVKKVNDNYIKIVDRKEAIEYAIKNAKPKDIILLAGKGHETYTIIKDNIIPFDERQIVLDILKKLND</sequence>
<dbReference type="GO" id="GO:0008765">
    <property type="term" value="F:UDP-N-acetylmuramoylalanyl-D-glutamate-2,6-diaminopimelate ligase activity"/>
    <property type="evidence" value="ECO:0007669"/>
    <property type="project" value="UniProtKB-UniRule"/>
</dbReference>
<evidence type="ECO:0000256" key="6">
    <source>
        <dbReference type="ARBA" id="ARBA00023306"/>
    </source>
</evidence>
<keyword evidence="5 8" id="KW-0573">Peptidoglycan synthesis</keyword>
<protein>
    <recommendedName>
        <fullName evidence="8">UDP-N-acetylmuramoyl-L-alanyl-D-glutamate--2,6-diaminopimelate ligase</fullName>
        <ecNumber evidence="8">6.3.2.13</ecNumber>
    </recommendedName>
    <alternativeName>
        <fullName evidence="8">Meso-A2pm-adding enzyme</fullName>
    </alternativeName>
    <alternativeName>
        <fullName evidence="8">Meso-diaminopimelate-adding enzyme</fullName>
    </alternativeName>
    <alternativeName>
        <fullName evidence="8">UDP-MurNAc-L-Ala-D-Glu:meso-diaminopimelate ligase</fullName>
    </alternativeName>
    <alternativeName>
        <fullName evidence="8">UDP-MurNAc-tripeptide synthetase</fullName>
    </alternativeName>
    <alternativeName>
        <fullName evidence="8">UDP-N-acetylmuramyl-tripeptide synthetase</fullName>
    </alternativeName>
</protein>
<proteinExistence type="inferred from homology"/>
<dbReference type="SUPFAM" id="SSF53244">
    <property type="entry name" value="MurD-like peptide ligases, peptide-binding domain"/>
    <property type="match status" value="1"/>
</dbReference>
<dbReference type="RefSeq" id="WP_072743228.1">
    <property type="nucleotide sequence ID" value="NZ_FQXR01000003.1"/>
</dbReference>
<dbReference type="GO" id="GO:0005524">
    <property type="term" value="F:ATP binding"/>
    <property type="evidence" value="ECO:0007669"/>
    <property type="project" value="UniProtKB-UniRule"/>
</dbReference>
<dbReference type="Gene3D" id="3.90.190.20">
    <property type="entry name" value="Mur ligase, C-terminal domain"/>
    <property type="match status" value="1"/>
</dbReference>
<keyword evidence="8 13" id="KW-0436">Ligase</keyword>
<keyword evidence="14" id="KW-1185">Reference proteome</keyword>
<dbReference type="SUPFAM" id="SSF63418">
    <property type="entry name" value="MurE/MurF N-terminal domain"/>
    <property type="match status" value="1"/>
</dbReference>
<dbReference type="AlphaFoldDB" id="A0A1M5UIA2"/>
<keyword evidence="7 8" id="KW-0961">Cell wall biogenesis/degradation</keyword>
<dbReference type="Proteomes" id="UP000184389">
    <property type="component" value="Unassembled WGS sequence"/>
</dbReference>
<dbReference type="InterPro" id="IPR036565">
    <property type="entry name" value="Mur-like_cat_sf"/>
</dbReference>
<dbReference type="EC" id="6.3.2.13" evidence="8"/>
<dbReference type="InterPro" id="IPR035911">
    <property type="entry name" value="MurE/MurF_N"/>
</dbReference>
<evidence type="ECO:0000259" key="10">
    <source>
        <dbReference type="Pfam" id="PF01225"/>
    </source>
</evidence>